<dbReference type="EMBL" id="FQUA01000008">
    <property type="protein sequence ID" value="SHE82934.1"/>
    <property type="molecule type" value="Genomic_DNA"/>
</dbReference>
<organism evidence="2 4">
    <name type="scientific">Anaerotignum propionicum DSM 1682</name>
    <dbReference type="NCBI Taxonomy" id="991789"/>
    <lineage>
        <taxon>Bacteria</taxon>
        <taxon>Bacillati</taxon>
        <taxon>Bacillota</taxon>
        <taxon>Clostridia</taxon>
        <taxon>Lachnospirales</taxon>
        <taxon>Anaerotignaceae</taxon>
        <taxon>Anaerotignum</taxon>
    </lineage>
</organism>
<keyword evidence="3" id="KW-1185">Reference proteome</keyword>
<accession>A0A120MKA7</accession>
<reference evidence="3" key="2">
    <citation type="submission" date="2016-01" db="EMBL/GenBank/DDBJ databases">
        <authorList>
            <person name="Poehlein A."/>
            <person name="Schlien K."/>
            <person name="Gottschalk G."/>
            <person name="Buckel W."/>
            <person name="Daniel R."/>
        </authorList>
    </citation>
    <scope>NUCLEOTIDE SEQUENCE [LARGE SCALE GENOMIC DNA]</scope>
    <source>
        <strain evidence="3">X2</strain>
    </source>
</reference>
<dbReference type="RefSeq" id="WP_066051372.1">
    <property type="nucleotide sequence ID" value="NZ_CP014223.1"/>
</dbReference>
<reference evidence="4" key="3">
    <citation type="submission" date="2016-11" db="EMBL/GenBank/DDBJ databases">
        <authorList>
            <person name="Jaros S."/>
            <person name="Januszkiewicz K."/>
            <person name="Wedrychowicz H."/>
        </authorList>
    </citation>
    <scope>NUCLEOTIDE SEQUENCE [LARGE SCALE GENOMIC DNA]</scope>
    <source>
        <strain evidence="4">DSM 1682</strain>
    </source>
</reference>
<dbReference type="EMBL" id="CP014223">
    <property type="protein sequence ID" value="AMJ41708.1"/>
    <property type="molecule type" value="Genomic_DNA"/>
</dbReference>
<name>A0A120MKA7_ANAPI</name>
<evidence type="ECO:0000313" key="3">
    <source>
        <dbReference type="Proteomes" id="UP000068026"/>
    </source>
</evidence>
<proteinExistence type="predicted"/>
<evidence type="ECO:0008006" key="5">
    <source>
        <dbReference type="Google" id="ProtNLM"/>
    </source>
</evidence>
<dbReference type="KEGG" id="cpro:CPRO_21280"/>
<evidence type="ECO:0000313" key="2">
    <source>
        <dbReference type="EMBL" id="SHE82934.1"/>
    </source>
</evidence>
<evidence type="ECO:0000313" key="1">
    <source>
        <dbReference type="EMBL" id="AMJ41708.1"/>
    </source>
</evidence>
<dbReference type="Proteomes" id="UP000184204">
    <property type="component" value="Unassembled WGS sequence"/>
</dbReference>
<sequence>MSNLQFNKDLEHGKVGEKWFHDFCIDKGIICINVGTDGFLGIESGIDFIVQYQDGTTARFDVKFDSVMHRSGNMFIEMYQDTGKKGWYYNSKANCYCYIDEYNGILWMYTKKTLEEYIDSHKTMLRSITKTIDNREVTGLLVNINKFSVWCENNNHRLVKYVRMLDVEDIDDIL</sequence>
<dbReference type="Proteomes" id="UP000068026">
    <property type="component" value="Chromosome"/>
</dbReference>
<reference evidence="2" key="4">
    <citation type="submission" date="2016-11" db="EMBL/GenBank/DDBJ databases">
        <authorList>
            <person name="Varghese N."/>
            <person name="Submissions S."/>
        </authorList>
    </citation>
    <scope>NUCLEOTIDE SEQUENCE</scope>
    <source>
        <strain evidence="2">DSM 1682</strain>
    </source>
</reference>
<evidence type="ECO:0000313" key="4">
    <source>
        <dbReference type="Proteomes" id="UP000184204"/>
    </source>
</evidence>
<reference evidence="1 3" key="1">
    <citation type="journal article" date="2016" name="Genome Announc.">
        <title>Complete Genome Sequence of the Amino Acid-Fermenting Clostridium propionicum X2 (DSM 1682).</title>
        <authorList>
            <person name="Poehlein A."/>
            <person name="Schlien K."/>
            <person name="Chowdhury N.P."/>
            <person name="Gottschalk G."/>
            <person name="Buckel W."/>
            <person name="Daniel R."/>
        </authorList>
    </citation>
    <scope>NUCLEOTIDE SEQUENCE [LARGE SCALE GENOMIC DNA]</scope>
    <source>
        <strain evidence="1 3">X2</strain>
    </source>
</reference>
<dbReference type="AlphaFoldDB" id="A0A120MKA7"/>
<protein>
    <recommendedName>
        <fullName evidence="5">DUF4365 domain-containing protein</fullName>
    </recommendedName>
</protein>
<gene>
    <name evidence="1" type="ORF">CPRO_21280</name>
    <name evidence="2" type="ORF">SAMN02745151_01906</name>
</gene>